<accession>A0ACA7UP29</accession>
<dbReference type="EMBL" id="CP011970">
    <property type="protein sequence ID" value="AKP44806.1"/>
    <property type="molecule type" value="Genomic_DNA"/>
</dbReference>
<gene>
    <name evidence="1" type="ORF">CDIF1296T_phi132</name>
</gene>
<sequence length="51" mass="6126">MHKKKMNQKELELLGKMFLKIKKIDKQKFGELKGSVKTSLEYEYILVNKIR</sequence>
<proteinExistence type="predicted"/>
<evidence type="ECO:0000313" key="1">
    <source>
        <dbReference type="EMBL" id="AKP44806.1"/>
    </source>
</evidence>
<organism evidence="1 2">
    <name type="scientific">Clostridioides difficile ATCC 9689 = DSM 1296</name>
    <dbReference type="NCBI Taxonomy" id="1121308"/>
    <lineage>
        <taxon>Bacteria</taxon>
        <taxon>Bacillati</taxon>
        <taxon>Bacillota</taxon>
        <taxon>Clostridia</taxon>
        <taxon>Peptostreptococcales</taxon>
        <taxon>Peptostreptococcaceae</taxon>
        <taxon>Clostridioides</taxon>
    </lineage>
</organism>
<name>A0ACA7UP29_CLODI</name>
<dbReference type="Proteomes" id="UP001510562">
    <property type="component" value="Chromosome"/>
</dbReference>
<protein>
    <submittedName>
        <fullName evidence="1">Uncharacterized protein</fullName>
    </submittedName>
</protein>
<reference evidence="1 2" key="1">
    <citation type="journal article" date="2015" name="Genome Announc.">
        <title>Complete Genome Sequence of the Novel Temperate Clostridium difficile Phage phiCDIF1296T.</title>
        <authorList>
            <person name="Wittmann J."/>
            <person name="Riedel T."/>
            <person name="Bunk B."/>
            <person name="Sproer C."/>
            <person name="Gronow S."/>
            <person name="Overmann J."/>
        </authorList>
    </citation>
    <scope>NUCLEOTIDE SEQUENCE [LARGE SCALE GENOMIC DNA]</scope>
    <source>
        <strain evidence="2">ATCC 9689 / DSM 1296 / BCRC 10642 / JCM 1296 / NCIMB 10666 / NCTC 11209 / 90556-M6S</strain>
    </source>
</reference>
<keyword evidence="2" id="KW-1185">Reference proteome</keyword>
<evidence type="ECO:0000313" key="2">
    <source>
        <dbReference type="Proteomes" id="UP001510562"/>
    </source>
</evidence>